<feature type="domain" description="TPX2 C-terminal" evidence="7">
    <location>
        <begin position="478"/>
        <end position="551"/>
    </location>
</feature>
<proteinExistence type="inferred from homology"/>
<feature type="compositionally biased region" description="Basic and acidic residues" evidence="6">
    <location>
        <begin position="325"/>
        <end position="335"/>
    </location>
</feature>
<keyword evidence="9" id="KW-1185">Reference proteome</keyword>
<evidence type="ECO:0000256" key="1">
    <source>
        <dbReference type="ARBA" id="ARBA00004245"/>
    </source>
</evidence>
<evidence type="ECO:0000256" key="2">
    <source>
        <dbReference type="ARBA" id="ARBA00005885"/>
    </source>
</evidence>
<comment type="similarity">
    <text evidence="2">Belongs to the TPX2 family.</text>
</comment>
<feature type="region of interest" description="Disordered" evidence="6">
    <location>
        <begin position="294"/>
        <end position="587"/>
    </location>
</feature>
<keyword evidence="3" id="KW-0963">Cytoplasm</keyword>
<dbReference type="GO" id="GO:0005874">
    <property type="term" value="C:microtubule"/>
    <property type="evidence" value="ECO:0007669"/>
    <property type="project" value="UniProtKB-KW"/>
</dbReference>
<evidence type="ECO:0000259" key="7">
    <source>
        <dbReference type="Pfam" id="PF06886"/>
    </source>
</evidence>
<feature type="compositionally biased region" description="Basic and acidic residues" evidence="6">
    <location>
        <begin position="411"/>
        <end position="439"/>
    </location>
</feature>
<dbReference type="Proteomes" id="UP000233551">
    <property type="component" value="Unassembled WGS sequence"/>
</dbReference>
<feature type="compositionally biased region" description="Basic and acidic residues" evidence="6">
    <location>
        <begin position="481"/>
        <end position="506"/>
    </location>
</feature>
<keyword evidence="5" id="KW-0206">Cytoskeleton</keyword>
<organism evidence="8 9">
    <name type="scientific">Punica granatum</name>
    <name type="common">Pomegranate</name>
    <dbReference type="NCBI Taxonomy" id="22663"/>
    <lineage>
        <taxon>Eukaryota</taxon>
        <taxon>Viridiplantae</taxon>
        <taxon>Streptophyta</taxon>
        <taxon>Embryophyta</taxon>
        <taxon>Tracheophyta</taxon>
        <taxon>Spermatophyta</taxon>
        <taxon>Magnoliopsida</taxon>
        <taxon>eudicotyledons</taxon>
        <taxon>Gunneridae</taxon>
        <taxon>Pentapetalae</taxon>
        <taxon>rosids</taxon>
        <taxon>malvids</taxon>
        <taxon>Myrtales</taxon>
        <taxon>Lythraceae</taxon>
        <taxon>Punica</taxon>
    </lineage>
</organism>
<dbReference type="PANTHER" id="PTHR47067">
    <property type="entry name" value="TPX2 (TARGETING PROTEIN FOR XKLP2) PROTEIN FAMILY-RELATED"/>
    <property type="match status" value="1"/>
</dbReference>
<feature type="compositionally biased region" description="Basic and acidic residues" evidence="6">
    <location>
        <begin position="514"/>
        <end position="524"/>
    </location>
</feature>
<evidence type="ECO:0000256" key="3">
    <source>
        <dbReference type="ARBA" id="ARBA00022490"/>
    </source>
</evidence>
<evidence type="ECO:0000256" key="6">
    <source>
        <dbReference type="SAM" id="MobiDB-lite"/>
    </source>
</evidence>
<dbReference type="InterPro" id="IPR044216">
    <property type="entry name" value="WDL7"/>
</dbReference>
<feature type="compositionally biased region" description="Polar residues" evidence="6">
    <location>
        <begin position="553"/>
        <end position="587"/>
    </location>
</feature>
<dbReference type="Pfam" id="PF06886">
    <property type="entry name" value="TPX2"/>
    <property type="match status" value="1"/>
</dbReference>
<sequence length="653" mass="73606">MEVGLGPQIGGLRPQIYRDFELEFPIDSGTAATNRRSRPHTRDFQRPLWVLATLMVGSALSLSRSLSDCCVLLDQPQILSIKGEVQEFRISIGHFSILMAGEFEDSYGFSFQADSIHSGSISFGRFESEPLSWERRSSFSHNRYLEEVEKYSRPGSVNEKKAYFEAHFRKKLLLQQSSTDEQTVTENQNDEHGSSENTDYREEFQDTGHREGFQSIEIQNTGYIEEFQNIDHREEFQLANKEPESCHFDESPESSVCGRGESEVRSSPAEESQIDKVQSEIEVTVHSVPVEVSVETETKTEQAPECDGKEEEVSSQVSRSSLKYGRSDTTCRSENHCPSAKMADAVELKPRKISPKSQPSGAHWWKHVRHETAEDSQKKTGSRIGTPLKTNKERPAWGTSVTATHSVRGTPKSENRDIQRSRAMPENRSVRESKGKKFTESSPMATIKVNTRGDSTGSRLWQKEEAKKPEVKPKTGSFSFKSDERAERRKEFFMKLEERMHAKETKISQIQAKAQERKEAEIKQFRKSLKFKATPMPSFYQTDANKSSRKIKPTQSLNEPPGSQKQSTPRSRPQSKTGARSFSSASNAMSITNSLNITSESISTTGVVKSQKDIRTGRTMVGNRTMKNEMPNKGTRSVGMSRTAHVAVIRVGS</sequence>
<evidence type="ECO:0000256" key="5">
    <source>
        <dbReference type="ARBA" id="ARBA00023212"/>
    </source>
</evidence>
<feature type="compositionally biased region" description="Basic and acidic residues" evidence="6">
    <location>
        <begin position="189"/>
        <end position="203"/>
    </location>
</feature>
<gene>
    <name evidence="8" type="ORF">CRG98_035316</name>
</gene>
<feature type="compositionally biased region" description="Polar residues" evidence="6">
    <location>
        <begin position="175"/>
        <end position="187"/>
    </location>
</feature>
<protein>
    <recommendedName>
        <fullName evidence="7">TPX2 C-terminal domain-containing protein</fullName>
    </recommendedName>
</protein>
<dbReference type="InterPro" id="IPR027329">
    <property type="entry name" value="TPX2_C"/>
</dbReference>
<feature type="compositionally biased region" description="Polar residues" evidence="6">
    <location>
        <begin position="440"/>
        <end position="459"/>
    </location>
</feature>
<reference evidence="8 9" key="1">
    <citation type="submission" date="2017-11" db="EMBL/GenBank/DDBJ databases">
        <title>De-novo sequencing of pomegranate (Punica granatum L.) genome.</title>
        <authorList>
            <person name="Akparov Z."/>
            <person name="Amiraslanov A."/>
            <person name="Hajiyeva S."/>
            <person name="Abbasov M."/>
            <person name="Kaur K."/>
            <person name="Hamwieh A."/>
            <person name="Solovyev V."/>
            <person name="Salamov A."/>
            <person name="Braich B."/>
            <person name="Kosarev P."/>
            <person name="Mahmoud A."/>
            <person name="Hajiyev E."/>
            <person name="Babayeva S."/>
            <person name="Izzatullayeva V."/>
            <person name="Mammadov A."/>
            <person name="Mammadov A."/>
            <person name="Sharifova S."/>
            <person name="Ojaghi J."/>
            <person name="Eynullazada K."/>
            <person name="Bayramov B."/>
            <person name="Abdulazimova A."/>
            <person name="Shahmuradov I."/>
        </authorList>
    </citation>
    <scope>NUCLEOTIDE SEQUENCE [LARGE SCALE GENOMIC DNA]</scope>
    <source>
        <strain evidence="9">cv. AG2017</strain>
        <tissue evidence="8">Leaf</tissue>
    </source>
</reference>
<accession>A0A2I0IJT0</accession>
<feature type="compositionally biased region" description="Basic and acidic residues" evidence="6">
    <location>
        <begin position="461"/>
        <end position="473"/>
    </location>
</feature>
<feature type="region of interest" description="Disordered" evidence="6">
    <location>
        <begin position="245"/>
        <end position="275"/>
    </location>
</feature>
<evidence type="ECO:0000256" key="4">
    <source>
        <dbReference type="ARBA" id="ARBA00022701"/>
    </source>
</evidence>
<keyword evidence="4" id="KW-0493">Microtubule</keyword>
<dbReference type="EMBL" id="PGOL01002924">
    <property type="protein sequence ID" value="PKI44242.1"/>
    <property type="molecule type" value="Genomic_DNA"/>
</dbReference>
<evidence type="ECO:0000313" key="9">
    <source>
        <dbReference type="Proteomes" id="UP000233551"/>
    </source>
</evidence>
<name>A0A2I0IJT0_PUNGR</name>
<feature type="region of interest" description="Disordered" evidence="6">
    <location>
        <begin position="175"/>
        <end position="203"/>
    </location>
</feature>
<dbReference type="PANTHER" id="PTHR47067:SF6">
    <property type="entry name" value="PROTEIN WVD2-LIKE 7"/>
    <property type="match status" value="1"/>
</dbReference>
<dbReference type="STRING" id="22663.A0A2I0IJT0"/>
<comment type="subcellular location">
    <subcellularLocation>
        <location evidence="1">Cytoplasm</location>
        <location evidence="1">Cytoskeleton</location>
    </subcellularLocation>
</comment>
<evidence type="ECO:0000313" key="8">
    <source>
        <dbReference type="EMBL" id="PKI44242.1"/>
    </source>
</evidence>
<dbReference type="AlphaFoldDB" id="A0A2I0IJT0"/>
<comment type="caution">
    <text evidence="8">The sequence shown here is derived from an EMBL/GenBank/DDBJ whole genome shotgun (WGS) entry which is preliminary data.</text>
</comment>